<dbReference type="AlphaFoldDB" id="A0AAN9IEX1"/>
<evidence type="ECO:0000313" key="2">
    <source>
        <dbReference type="Proteomes" id="UP001372338"/>
    </source>
</evidence>
<dbReference type="Proteomes" id="UP001372338">
    <property type="component" value="Unassembled WGS sequence"/>
</dbReference>
<gene>
    <name evidence="1" type="ORF">RIF29_16954</name>
</gene>
<organism evidence="1 2">
    <name type="scientific">Crotalaria pallida</name>
    <name type="common">Smooth rattlebox</name>
    <name type="synonym">Crotalaria striata</name>
    <dbReference type="NCBI Taxonomy" id="3830"/>
    <lineage>
        <taxon>Eukaryota</taxon>
        <taxon>Viridiplantae</taxon>
        <taxon>Streptophyta</taxon>
        <taxon>Embryophyta</taxon>
        <taxon>Tracheophyta</taxon>
        <taxon>Spermatophyta</taxon>
        <taxon>Magnoliopsida</taxon>
        <taxon>eudicotyledons</taxon>
        <taxon>Gunneridae</taxon>
        <taxon>Pentapetalae</taxon>
        <taxon>rosids</taxon>
        <taxon>fabids</taxon>
        <taxon>Fabales</taxon>
        <taxon>Fabaceae</taxon>
        <taxon>Papilionoideae</taxon>
        <taxon>50 kb inversion clade</taxon>
        <taxon>genistoids sensu lato</taxon>
        <taxon>core genistoids</taxon>
        <taxon>Crotalarieae</taxon>
        <taxon>Crotalaria</taxon>
    </lineage>
</organism>
<name>A0AAN9IEX1_CROPI</name>
<accession>A0AAN9IEX1</accession>
<sequence>MVVTYSFMLFGHHLDQTLVFWLLLIVVSNNIHCFRGAINSRCIDKWKGWFRRERNVFKPELCKNLNCTLNISMEIFTRLNYIRINRSATQTN</sequence>
<keyword evidence="2" id="KW-1185">Reference proteome</keyword>
<dbReference type="EMBL" id="JAYWIO010000003">
    <property type="protein sequence ID" value="KAK7275829.1"/>
    <property type="molecule type" value="Genomic_DNA"/>
</dbReference>
<reference evidence="1 2" key="1">
    <citation type="submission" date="2024-01" db="EMBL/GenBank/DDBJ databases">
        <title>The genomes of 5 underutilized Papilionoideae crops provide insights into root nodulation and disease resistanc.</title>
        <authorList>
            <person name="Yuan L."/>
        </authorList>
    </citation>
    <scope>NUCLEOTIDE SEQUENCE [LARGE SCALE GENOMIC DNA]</scope>
    <source>
        <strain evidence="1">ZHUSHIDOU_FW_LH</strain>
        <tissue evidence="1">Leaf</tissue>
    </source>
</reference>
<proteinExistence type="predicted"/>
<evidence type="ECO:0000313" key="1">
    <source>
        <dbReference type="EMBL" id="KAK7275829.1"/>
    </source>
</evidence>
<protein>
    <submittedName>
        <fullName evidence="1">Uncharacterized protein</fullName>
    </submittedName>
</protein>
<comment type="caution">
    <text evidence="1">The sequence shown here is derived from an EMBL/GenBank/DDBJ whole genome shotgun (WGS) entry which is preliminary data.</text>
</comment>